<dbReference type="Proteomes" id="UP000317909">
    <property type="component" value="Chromosome"/>
</dbReference>
<dbReference type="AlphaFoldDB" id="A0A517TXU5"/>
<evidence type="ECO:0000313" key="2">
    <source>
        <dbReference type="Proteomes" id="UP000317909"/>
    </source>
</evidence>
<dbReference type="RefSeq" id="WP_145432732.1">
    <property type="nucleotide sequence ID" value="NZ_CP036339.1"/>
</dbReference>
<proteinExistence type="predicted"/>
<protein>
    <submittedName>
        <fullName evidence="1">Uncharacterized protein</fullName>
    </submittedName>
</protein>
<reference evidence="1 2" key="1">
    <citation type="submission" date="2019-02" db="EMBL/GenBank/DDBJ databases">
        <title>Deep-cultivation of Planctomycetes and their phenomic and genomic characterization uncovers novel biology.</title>
        <authorList>
            <person name="Wiegand S."/>
            <person name="Jogler M."/>
            <person name="Boedeker C."/>
            <person name="Pinto D."/>
            <person name="Vollmers J."/>
            <person name="Rivas-Marin E."/>
            <person name="Kohn T."/>
            <person name="Peeters S.H."/>
            <person name="Heuer A."/>
            <person name="Rast P."/>
            <person name="Oberbeckmann S."/>
            <person name="Bunk B."/>
            <person name="Jeske O."/>
            <person name="Meyerdierks A."/>
            <person name="Storesund J.E."/>
            <person name="Kallscheuer N."/>
            <person name="Luecker S."/>
            <person name="Lage O.M."/>
            <person name="Pohl T."/>
            <person name="Merkel B.J."/>
            <person name="Hornburger P."/>
            <person name="Mueller R.-W."/>
            <person name="Bruemmer F."/>
            <person name="Labrenz M."/>
            <person name="Spormann A.M."/>
            <person name="Op den Camp H."/>
            <person name="Overmann J."/>
            <person name="Amann R."/>
            <person name="Jetten M.S.M."/>
            <person name="Mascher T."/>
            <person name="Medema M.H."/>
            <person name="Devos D.P."/>
            <person name="Kaster A.-K."/>
            <person name="Ovreas L."/>
            <person name="Rohde M."/>
            <person name="Galperin M.Y."/>
            <person name="Jogler C."/>
        </authorList>
    </citation>
    <scope>NUCLEOTIDE SEQUENCE [LARGE SCALE GENOMIC DNA]</scope>
    <source>
        <strain evidence="1 2">I41</strain>
    </source>
</reference>
<accession>A0A517TXU5</accession>
<organism evidence="1 2">
    <name type="scientific">Lacipirellula limnantheis</name>
    <dbReference type="NCBI Taxonomy" id="2528024"/>
    <lineage>
        <taxon>Bacteria</taxon>
        <taxon>Pseudomonadati</taxon>
        <taxon>Planctomycetota</taxon>
        <taxon>Planctomycetia</taxon>
        <taxon>Pirellulales</taxon>
        <taxon>Lacipirellulaceae</taxon>
        <taxon>Lacipirellula</taxon>
    </lineage>
</organism>
<evidence type="ECO:0000313" key="1">
    <source>
        <dbReference type="EMBL" id="QDT73203.1"/>
    </source>
</evidence>
<gene>
    <name evidence="1" type="ORF">I41_23920</name>
</gene>
<sequence>MPALEDAAEVESMVACGDDADALLFVPFLGSVVACRCDAEGAVIARASDALRSIDLAALSMGELSVMIDSLTLSASPVVCQAIERRIADMRKLY</sequence>
<keyword evidence="2" id="KW-1185">Reference proteome</keyword>
<dbReference type="EMBL" id="CP036339">
    <property type="protein sequence ID" value="QDT73203.1"/>
    <property type="molecule type" value="Genomic_DNA"/>
</dbReference>
<dbReference type="KEGG" id="llh:I41_23920"/>
<name>A0A517TXU5_9BACT</name>